<reference evidence="2" key="1">
    <citation type="submission" date="2019-10" db="EMBL/GenBank/DDBJ databases">
        <authorList>
            <consortium name="DOE Joint Genome Institute"/>
            <person name="Kuo A."/>
            <person name="Miyauchi S."/>
            <person name="Kiss E."/>
            <person name="Drula E."/>
            <person name="Kohler A."/>
            <person name="Sanchez-Garcia M."/>
            <person name="Andreopoulos B."/>
            <person name="Barry K.W."/>
            <person name="Bonito G."/>
            <person name="Buee M."/>
            <person name="Carver A."/>
            <person name="Chen C."/>
            <person name="Cichocki N."/>
            <person name="Clum A."/>
            <person name="Culley D."/>
            <person name="Crous P.W."/>
            <person name="Fauchery L."/>
            <person name="Girlanda M."/>
            <person name="Hayes R."/>
            <person name="Keri Z."/>
            <person name="LaButti K."/>
            <person name="Lipzen A."/>
            <person name="Lombard V."/>
            <person name="Magnuson J."/>
            <person name="Maillard F."/>
            <person name="Morin E."/>
            <person name="Murat C."/>
            <person name="Nolan M."/>
            <person name="Ohm R."/>
            <person name="Pangilinan J."/>
            <person name="Pereira M."/>
            <person name="Perotto S."/>
            <person name="Peter M."/>
            <person name="Riley R."/>
            <person name="Sitrit Y."/>
            <person name="Stielow B."/>
            <person name="Szollosi G."/>
            <person name="Zifcakova L."/>
            <person name="Stursova M."/>
            <person name="Spatafora J.W."/>
            <person name="Tedersoo L."/>
            <person name="Vaario L.-M."/>
            <person name="Yamada A."/>
            <person name="Yan M."/>
            <person name="Wang P."/>
            <person name="Xu J."/>
            <person name="Bruns T."/>
            <person name="Baldrian P."/>
            <person name="Vilgalys R."/>
            <person name="Henrissat B."/>
            <person name="Grigoriev I.V."/>
            <person name="Hibbett D."/>
            <person name="Nagy L.G."/>
            <person name="Martin F.M."/>
        </authorList>
    </citation>
    <scope>NUCLEOTIDE SEQUENCE</scope>
    <source>
        <strain evidence="2">BED1</strain>
    </source>
</reference>
<proteinExistence type="predicted"/>
<keyword evidence="1" id="KW-0812">Transmembrane</keyword>
<feature type="transmembrane region" description="Helical" evidence="1">
    <location>
        <begin position="92"/>
        <end position="116"/>
    </location>
</feature>
<name>A0AAD4BSI7_BOLED</name>
<dbReference type="EMBL" id="WHUW01000015">
    <property type="protein sequence ID" value="KAF8438979.1"/>
    <property type="molecule type" value="Genomic_DNA"/>
</dbReference>
<keyword evidence="3" id="KW-1185">Reference proteome</keyword>
<organism evidence="2 3">
    <name type="scientific">Boletus edulis BED1</name>
    <dbReference type="NCBI Taxonomy" id="1328754"/>
    <lineage>
        <taxon>Eukaryota</taxon>
        <taxon>Fungi</taxon>
        <taxon>Dikarya</taxon>
        <taxon>Basidiomycota</taxon>
        <taxon>Agaricomycotina</taxon>
        <taxon>Agaricomycetes</taxon>
        <taxon>Agaricomycetidae</taxon>
        <taxon>Boletales</taxon>
        <taxon>Boletineae</taxon>
        <taxon>Boletaceae</taxon>
        <taxon>Boletoideae</taxon>
        <taxon>Boletus</taxon>
    </lineage>
</organism>
<dbReference type="AlphaFoldDB" id="A0AAD4BSI7"/>
<feature type="transmembrane region" description="Helical" evidence="1">
    <location>
        <begin position="67"/>
        <end position="86"/>
    </location>
</feature>
<sequence length="131" mass="14803">MANQEKGNEWSKAHSFFSEMGGFVYCDDKGDLRTIRSLEFLELCEANKIANPVITVKGIRDKNKSDTLGKAILALQLLWFMLQVVVRGSTSLAVALVELDTVCMVVLSLLVIFVWWDSTHNVLTFSIHLRR</sequence>
<gene>
    <name evidence="2" type="ORF">L210DRAFT_3542906</name>
</gene>
<keyword evidence="1" id="KW-1133">Transmembrane helix</keyword>
<dbReference type="PANTHER" id="PTHR35043">
    <property type="entry name" value="TRANSCRIPTION FACTOR DOMAIN-CONTAINING PROTEIN"/>
    <property type="match status" value="1"/>
</dbReference>
<comment type="caution">
    <text evidence="2">The sequence shown here is derived from an EMBL/GenBank/DDBJ whole genome shotgun (WGS) entry which is preliminary data.</text>
</comment>
<dbReference type="PANTHER" id="PTHR35043:SF7">
    <property type="entry name" value="TRANSCRIPTION FACTOR DOMAIN-CONTAINING PROTEIN"/>
    <property type="match status" value="1"/>
</dbReference>
<accession>A0AAD4BSI7</accession>
<evidence type="ECO:0000313" key="3">
    <source>
        <dbReference type="Proteomes" id="UP001194468"/>
    </source>
</evidence>
<evidence type="ECO:0000313" key="2">
    <source>
        <dbReference type="EMBL" id="KAF8438979.1"/>
    </source>
</evidence>
<evidence type="ECO:0000256" key="1">
    <source>
        <dbReference type="SAM" id="Phobius"/>
    </source>
</evidence>
<keyword evidence="1" id="KW-0472">Membrane</keyword>
<reference evidence="2" key="2">
    <citation type="journal article" date="2020" name="Nat. Commun.">
        <title>Large-scale genome sequencing of mycorrhizal fungi provides insights into the early evolution of symbiotic traits.</title>
        <authorList>
            <person name="Miyauchi S."/>
            <person name="Kiss E."/>
            <person name="Kuo A."/>
            <person name="Drula E."/>
            <person name="Kohler A."/>
            <person name="Sanchez-Garcia M."/>
            <person name="Morin E."/>
            <person name="Andreopoulos B."/>
            <person name="Barry K.W."/>
            <person name="Bonito G."/>
            <person name="Buee M."/>
            <person name="Carver A."/>
            <person name="Chen C."/>
            <person name="Cichocki N."/>
            <person name="Clum A."/>
            <person name="Culley D."/>
            <person name="Crous P.W."/>
            <person name="Fauchery L."/>
            <person name="Girlanda M."/>
            <person name="Hayes R.D."/>
            <person name="Keri Z."/>
            <person name="LaButti K."/>
            <person name="Lipzen A."/>
            <person name="Lombard V."/>
            <person name="Magnuson J."/>
            <person name="Maillard F."/>
            <person name="Murat C."/>
            <person name="Nolan M."/>
            <person name="Ohm R.A."/>
            <person name="Pangilinan J."/>
            <person name="Pereira M.F."/>
            <person name="Perotto S."/>
            <person name="Peter M."/>
            <person name="Pfister S."/>
            <person name="Riley R."/>
            <person name="Sitrit Y."/>
            <person name="Stielow J.B."/>
            <person name="Szollosi G."/>
            <person name="Zifcakova L."/>
            <person name="Stursova M."/>
            <person name="Spatafora J.W."/>
            <person name="Tedersoo L."/>
            <person name="Vaario L.M."/>
            <person name="Yamada A."/>
            <person name="Yan M."/>
            <person name="Wang P."/>
            <person name="Xu J."/>
            <person name="Bruns T."/>
            <person name="Baldrian P."/>
            <person name="Vilgalys R."/>
            <person name="Dunand C."/>
            <person name="Henrissat B."/>
            <person name="Grigoriev I.V."/>
            <person name="Hibbett D."/>
            <person name="Nagy L.G."/>
            <person name="Martin F.M."/>
        </authorList>
    </citation>
    <scope>NUCLEOTIDE SEQUENCE</scope>
    <source>
        <strain evidence="2">BED1</strain>
    </source>
</reference>
<protein>
    <submittedName>
        <fullName evidence="2">Uncharacterized protein</fullName>
    </submittedName>
</protein>
<dbReference type="Proteomes" id="UP001194468">
    <property type="component" value="Unassembled WGS sequence"/>
</dbReference>